<feature type="transmembrane region" description="Helical" evidence="1">
    <location>
        <begin position="212"/>
        <end position="232"/>
    </location>
</feature>
<reference evidence="4" key="1">
    <citation type="journal article" date="2019" name="Int. J. Syst. Evol. Microbiol.">
        <title>The Global Catalogue of Microorganisms (GCM) 10K type strain sequencing project: providing services to taxonomists for standard genome sequencing and annotation.</title>
        <authorList>
            <consortium name="The Broad Institute Genomics Platform"/>
            <consortium name="The Broad Institute Genome Sequencing Center for Infectious Disease"/>
            <person name="Wu L."/>
            <person name="Ma J."/>
        </authorList>
    </citation>
    <scope>NUCLEOTIDE SEQUENCE [LARGE SCALE GENOMIC DNA]</scope>
    <source>
        <strain evidence="4">CGMCC 1.6964</strain>
    </source>
</reference>
<gene>
    <name evidence="3" type="ORF">GCM10010969_18090</name>
</gene>
<evidence type="ECO:0000256" key="2">
    <source>
        <dbReference type="SAM" id="SignalP"/>
    </source>
</evidence>
<dbReference type="PROSITE" id="PS51257">
    <property type="entry name" value="PROKAR_LIPOPROTEIN"/>
    <property type="match status" value="1"/>
</dbReference>
<sequence>MSVTKLQKNKRLYALIVPIVLCLLLSACAQGVVDVTVNTDGTADIRMDAAIDNSALNTLGQGDLFEKIAAGLREQGIDAQAVNKDDQTLLTASKKVELSGSEIPELPDGITLQNRREDGLFSTTYHIVVTANPPQLFPNESSSLTGFIGSRLLGRFINREFDFDFKLNLPIKPDAHNADEISANGRSMTWHLSPTRENRIELSVTVPDVKRIIYTASGALIVIIGIVAFLLLRRKRRQKAQTDTTPS</sequence>
<dbReference type="EMBL" id="BMLN01000004">
    <property type="protein sequence ID" value="GGN98703.1"/>
    <property type="molecule type" value="Genomic_DNA"/>
</dbReference>
<proteinExistence type="predicted"/>
<keyword evidence="2" id="KW-0732">Signal</keyword>
<keyword evidence="1" id="KW-1133">Transmembrane helix</keyword>
<keyword evidence="1" id="KW-0812">Transmembrane</keyword>
<evidence type="ECO:0000313" key="4">
    <source>
        <dbReference type="Proteomes" id="UP000606653"/>
    </source>
</evidence>
<keyword evidence="1" id="KW-0472">Membrane</keyword>
<comment type="caution">
    <text evidence="3">The sequence shown here is derived from an EMBL/GenBank/DDBJ whole genome shotgun (WGS) entry which is preliminary data.</text>
</comment>
<organism evidence="3 4">
    <name type="scientific">Saccharibacillus kuerlensis</name>
    <dbReference type="NCBI Taxonomy" id="459527"/>
    <lineage>
        <taxon>Bacteria</taxon>
        <taxon>Bacillati</taxon>
        <taxon>Bacillota</taxon>
        <taxon>Bacilli</taxon>
        <taxon>Bacillales</taxon>
        <taxon>Paenibacillaceae</taxon>
        <taxon>Saccharibacillus</taxon>
    </lineage>
</organism>
<protein>
    <recommendedName>
        <fullName evidence="5">DUF3153 domain-containing protein</fullName>
    </recommendedName>
</protein>
<evidence type="ECO:0000313" key="3">
    <source>
        <dbReference type="EMBL" id="GGN98703.1"/>
    </source>
</evidence>
<accession>A0ABQ2L3E3</accession>
<evidence type="ECO:0008006" key="5">
    <source>
        <dbReference type="Google" id="ProtNLM"/>
    </source>
</evidence>
<dbReference type="Proteomes" id="UP000606653">
    <property type="component" value="Unassembled WGS sequence"/>
</dbReference>
<feature type="chain" id="PRO_5045671406" description="DUF3153 domain-containing protein" evidence="2">
    <location>
        <begin position="30"/>
        <end position="247"/>
    </location>
</feature>
<name>A0ABQ2L3E3_9BACL</name>
<feature type="signal peptide" evidence="2">
    <location>
        <begin position="1"/>
        <end position="29"/>
    </location>
</feature>
<dbReference type="RefSeq" id="WP_018976030.1">
    <property type="nucleotide sequence ID" value="NZ_BMLN01000004.1"/>
</dbReference>
<evidence type="ECO:0000256" key="1">
    <source>
        <dbReference type="SAM" id="Phobius"/>
    </source>
</evidence>
<keyword evidence="4" id="KW-1185">Reference proteome</keyword>